<keyword evidence="4" id="KW-0378">Hydrolase</keyword>
<dbReference type="GO" id="GO:0016485">
    <property type="term" value="P:protein processing"/>
    <property type="evidence" value="ECO:0007669"/>
    <property type="project" value="UniProtKB-ARBA"/>
</dbReference>
<proteinExistence type="inferred from homology"/>
<dbReference type="InterPro" id="IPR021109">
    <property type="entry name" value="Peptidase_aspartic_dom_sf"/>
</dbReference>
<feature type="domain" description="Peptidase A1" evidence="6">
    <location>
        <begin position="144"/>
        <end position="469"/>
    </location>
</feature>
<dbReference type="CDD" id="cd05471">
    <property type="entry name" value="pepsin_like"/>
    <property type="match status" value="1"/>
</dbReference>
<dbReference type="PROSITE" id="PS51767">
    <property type="entry name" value="PEPTIDASE_A1"/>
    <property type="match status" value="1"/>
</dbReference>
<dbReference type="AlphaFoldDB" id="A0A8J8T337"/>
<evidence type="ECO:0000313" key="7">
    <source>
        <dbReference type="EMBL" id="TNV80075.1"/>
    </source>
</evidence>
<evidence type="ECO:0000256" key="1">
    <source>
        <dbReference type="ARBA" id="ARBA00007447"/>
    </source>
</evidence>
<keyword evidence="3" id="KW-0064">Aspartyl protease</keyword>
<keyword evidence="8" id="KW-1185">Reference proteome</keyword>
<feature type="active site" evidence="5">
    <location>
        <position position="361"/>
    </location>
</feature>
<sequence>MGLLSWLYILMKIIREYRYPLLLSSLLVLLARGIQIREQTINKPAQQSVGLQGAFKEELSRNDGKMRVTLEKKHSPVTYSKTEFQGPVNHHVTNVQMNAKYFNQPKLSKSKKSPQELKALAQLKRDGHNDEVEVDLNNYYNYNYVGTIRVGSPPQEFNTIFDSGSTNFWVLSTLCEGDRKYNGINHAFDPNSSSTYSPSDLACEVQFGSGYLQGFFAKDDITLGIAHMDPEGTMHDQITVKQQVFGLITEEQVLDTTFDCICGLAYPMMANTGESLGVPLFDSMMQQKLLNQNVFAFYMSLCKEESSELAFGWYDQARYTGMLDWHPVVHKYFWSLQLDDIKFNGVSMDICKGRNCQVTPDSGTSTITFPLYAFSQATDKGYLPTVRNCRSDHDFGTLTFVINGIDYTLDSNHFMEKVLEEDGSFTCQTSISPLDIYQPGVENLFIVGDMFMSIIYCVFDRDHDRVGMAKAVHKCLSEENYPWAGADD</sequence>
<dbReference type="PRINTS" id="PR00792">
    <property type="entry name" value="PEPSIN"/>
</dbReference>
<accession>A0A8J8T337</accession>
<evidence type="ECO:0000256" key="4">
    <source>
        <dbReference type="ARBA" id="ARBA00022801"/>
    </source>
</evidence>
<name>A0A8J8T337_HALGN</name>
<dbReference type="FunFam" id="2.40.70.10:FF:000115">
    <property type="entry name" value="Lysosomal aspartic protease"/>
    <property type="match status" value="1"/>
</dbReference>
<organism evidence="7 8">
    <name type="scientific">Halteria grandinella</name>
    <dbReference type="NCBI Taxonomy" id="5974"/>
    <lineage>
        <taxon>Eukaryota</taxon>
        <taxon>Sar</taxon>
        <taxon>Alveolata</taxon>
        <taxon>Ciliophora</taxon>
        <taxon>Intramacronucleata</taxon>
        <taxon>Spirotrichea</taxon>
        <taxon>Stichotrichia</taxon>
        <taxon>Sporadotrichida</taxon>
        <taxon>Halteriidae</taxon>
        <taxon>Halteria</taxon>
    </lineage>
</organism>
<comment type="caution">
    <text evidence="7">The sequence shown here is derived from an EMBL/GenBank/DDBJ whole genome shotgun (WGS) entry which is preliminary data.</text>
</comment>
<dbReference type="SUPFAM" id="SSF50630">
    <property type="entry name" value="Acid proteases"/>
    <property type="match status" value="1"/>
</dbReference>
<dbReference type="EMBL" id="RRYP01008021">
    <property type="protein sequence ID" value="TNV80075.1"/>
    <property type="molecule type" value="Genomic_DNA"/>
</dbReference>
<evidence type="ECO:0000313" key="8">
    <source>
        <dbReference type="Proteomes" id="UP000785679"/>
    </source>
</evidence>
<dbReference type="PANTHER" id="PTHR47966">
    <property type="entry name" value="BETA-SITE APP-CLEAVING ENZYME, ISOFORM A-RELATED"/>
    <property type="match status" value="1"/>
</dbReference>
<feature type="active site" evidence="5">
    <location>
        <position position="162"/>
    </location>
</feature>
<protein>
    <recommendedName>
        <fullName evidence="6">Peptidase A1 domain-containing protein</fullName>
    </recommendedName>
</protein>
<comment type="similarity">
    <text evidence="1">Belongs to the peptidase A1 family.</text>
</comment>
<evidence type="ECO:0000256" key="3">
    <source>
        <dbReference type="ARBA" id="ARBA00022750"/>
    </source>
</evidence>
<gene>
    <name evidence="7" type="ORF">FGO68_gene11811</name>
</gene>
<dbReference type="GO" id="GO:0004190">
    <property type="term" value="F:aspartic-type endopeptidase activity"/>
    <property type="evidence" value="ECO:0007669"/>
    <property type="project" value="UniProtKB-KW"/>
</dbReference>
<dbReference type="InterPro" id="IPR033121">
    <property type="entry name" value="PEPTIDASE_A1"/>
</dbReference>
<dbReference type="OrthoDB" id="771136at2759"/>
<dbReference type="Pfam" id="PF00026">
    <property type="entry name" value="Asp"/>
    <property type="match status" value="1"/>
</dbReference>
<dbReference type="PANTHER" id="PTHR47966:SF51">
    <property type="entry name" value="BETA-SITE APP-CLEAVING ENZYME, ISOFORM A-RELATED"/>
    <property type="match status" value="1"/>
</dbReference>
<reference evidence="7" key="1">
    <citation type="submission" date="2019-06" db="EMBL/GenBank/DDBJ databases">
        <authorList>
            <person name="Zheng W."/>
        </authorList>
    </citation>
    <scope>NUCLEOTIDE SEQUENCE</scope>
    <source>
        <strain evidence="7">QDHG01</strain>
    </source>
</reference>
<evidence type="ECO:0000259" key="6">
    <source>
        <dbReference type="PROSITE" id="PS51767"/>
    </source>
</evidence>
<dbReference type="InterPro" id="IPR034164">
    <property type="entry name" value="Pepsin-like_dom"/>
</dbReference>
<keyword evidence="2" id="KW-0645">Protease</keyword>
<evidence type="ECO:0000256" key="2">
    <source>
        <dbReference type="ARBA" id="ARBA00022670"/>
    </source>
</evidence>
<dbReference type="Proteomes" id="UP000785679">
    <property type="component" value="Unassembled WGS sequence"/>
</dbReference>
<dbReference type="Gene3D" id="2.40.70.10">
    <property type="entry name" value="Acid Proteases"/>
    <property type="match status" value="2"/>
</dbReference>
<dbReference type="InterPro" id="IPR001461">
    <property type="entry name" value="Aspartic_peptidase_A1"/>
</dbReference>
<evidence type="ECO:0000256" key="5">
    <source>
        <dbReference type="PIRSR" id="PIRSR601461-1"/>
    </source>
</evidence>